<dbReference type="InterPro" id="IPR010982">
    <property type="entry name" value="Lambda_DNA-bd_dom_sf"/>
</dbReference>
<evidence type="ECO:0000256" key="3">
    <source>
        <dbReference type="ARBA" id="ARBA00016943"/>
    </source>
</evidence>
<dbReference type="SMART" id="SM00354">
    <property type="entry name" value="HTH_LACI"/>
    <property type="match status" value="1"/>
</dbReference>
<keyword evidence="7 15" id="KW-0418">Kinase</keyword>
<feature type="binding site" evidence="15">
    <location>
        <position position="506"/>
    </location>
    <ligand>
        <name>ATP</name>
        <dbReference type="ChEBI" id="CHEBI:30616"/>
    </ligand>
</feature>
<comment type="function">
    <text evidence="15">Catalyzes the phosphorylation of ribose at O-5 in a reaction requiring ATP and magnesium. The resulting D-ribose-5-phosphate can then be used either for sythesis of nucleotides, histidine, and tryptophan, or as a component of the pentose phosphate pathway.</text>
</comment>
<dbReference type="InterPro" id="IPR028082">
    <property type="entry name" value="Peripla_BP_I"/>
</dbReference>
<dbReference type="PROSITE" id="PS00584">
    <property type="entry name" value="PFKB_KINASES_2"/>
    <property type="match status" value="1"/>
</dbReference>
<dbReference type="GO" id="GO:0006355">
    <property type="term" value="P:regulation of DNA-templated transcription"/>
    <property type="evidence" value="ECO:0007669"/>
    <property type="project" value="InterPro"/>
</dbReference>
<dbReference type="Pfam" id="PF00294">
    <property type="entry name" value="PfkB"/>
    <property type="match status" value="1"/>
</dbReference>
<name>A0A9D2CH57_9ACTN</name>
<dbReference type="CDD" id="cd01392">
    <property type="entry name" value="HTH_LacI"/>
    <property type="match status" value="1"/>
</dbReference>
<comment type="pathway">
    <text evidence="15">Carbohydrate metabolism; D-ribose degradation; D-ribose 5-phosphate from beta-D-ribopyranose: step 2/2.</text>
</comment>
<dbReference type="SUPFAM" id="SSF47413">
    <property type="entry name" value="lambda repressor-like DNA-binding domains"/>
    <property type="match status" value="1"/>
</dbReference>
<evidence type="ECO:0000256" key="8">
    <source>
        <dbReference type="ARBA" id="ARBA00022840"/>
    </source>
</evidence>
<organism evidence="17 18">
    <name type="scientific">Candidatus Olsenella excrementavium</name>
    <dbReference type="NCBI Taxonomy" id="2838709"/>
    <lineage>
        <taxon>Bacteria</taxon>
        <taxon>Bacillati</taxon>
        <taxon>Actinomycetota</taxon>
        <taxon>Coriobacteriia</taxon>
        <taxon>Coriobacteriales</taxon>
        <taxon>Atopobiaceae</taxon>
        <taxon>Olsenella</taxon>
    </lineage>
</organism>
<feature type="binding site" evidence="15">
    <location>
        <position position="564"/>
    </location>
    <ligand>
        <name>K(+)</name>
        <dbReference type="ChEBI" id="CHEBI:29103"/>
    </ligand>
</feature>
<comment type="caution">
    <text evidence="15">Lacks conserved residue(s) required for the propagation of feature annotation.</text>
</comment>
<feature type="binding site" evidence="15">
    <location>
        <position position="570"/>
    </location>
    <ligand>
        <name>substrate</name>
    </ligand>
</feature>
<keyword evidence="14 15" id="KW-0119">Carbohydrate metabolism</keyword>
<evidence type="ECO:0000256" key="11">
    <source>
        <dbReference type="ARBA" id="ARBA00023015"/>
    </source>
</evidence>
<evidence type="ECO:0000256" key="2">
    <source>
        <dbReference type="ARBA" id="ARBA00012035"/>
    </source>
</evidence>
<dbReference type="SUPFAM" id="SSF53822">
    <property type="entry name" value="Periplasmic binding protein-like I"/>
    <property type="match status" value="1"/>
</dbReference>
<dbReference type="EC" id="2.7.1.15" evidence="2 15"/>
<keyword evidence="6 15" id="KW-0547">Nucleotide-binding</keyword>
<evidence type="ECO:0000313" key="18">
    <source>
        <dbReference type="Proteomes" id="UP000824133"/>
    </source>
</evidence>
<comment type="similarity">
    <text evidence="15">Belongs to the carbohydrate kinase PfkB family. Ribokinase subfamily.</text>
</comment>
<evidence type="ECO:0000256" key="12">
    <source>
        <dbReference type="ARBA" id="ARBA00023125"/>
    </source>
</evidence>
<comment type="caution">
    <text evidence="17">The sequence shown here is derived from an EMBL/GenBank/DDBJ whole genome shotgun (WGS) entry which is preliminary data.</text>
</comment>
<comment type="cofactor">
    <cofactor evidence="15">
        <name>Mg(2+)</name>
        <dbReference type="ChEBI" id="CHEBI:18420"/>
    </cofactor>
    <text evidence="15">Requires a divalent cation, most likely magnesium in vivo, as an electrophilic catalyst to aid phosphoryl group transfer. It is the chelate of the metal and the nucleotide that is the actual substrate.</text>
</comment>
<dbReference type="InterPro" id="IPR011611">
    <property type="entry name" value="PfkB_dom"/>
</dbReference>
<keyword evidence="15" id="KW-0963">Cytoplasm</keyword>
<keyword evidence="10 15" id="KW-0630">Potassium</keyword>
<dbReference type="Gene3D" id="3.40.1190.20">
    <property type="match status" value="1"/>
</dbReference>
<keyword evidence="12 17" id="KW-0238">DNA-binding</keyword>
<accession>A0A9D2CH57</accession>
<dbReference type="GO" id="GO:0005524">
    <property type="term" value="F:ATP binding"/>
    <property type="evidence" value="ECO:0007669"/>
    <property type="project" value="UniProtKB-UniRule"/>
</dbReference>
<dbReference type="SUPFAM" id="SSF53613">
    <property type="entry name" value="Ribokinase-like"/>
    <property type="match status" value="1"/>
</dbReference>
<evidence type="ECO:0000256" key="10">
    <source>
        <dbReference type="ARBA" id="ARBA00022958"/>
    </source>
</evidence>
<dbReference type="GO" id="GO:0019303">
    <property type="term" value="P:D-ribose catabolic process"/>
    <property type="evidence" value="ECO:0007669"/>
    <property type="project" value="UniProtKB-UniRule"/>
</dbReference>
<comment type="subcellular location">
    <subcellularLocation>
        <location evidence="15">Cytoplasm</location>
    </subcellularLocation>
</comment>
<keyword evidence="4 15" id="KW-0808">Transferase</keyword>
<evidence type="ECO:0000256" key="5">
    <source>
        <dbReference type="ARBA" id="ARBA00022723"/>
    </source>
</evidence>
<feature type="binding site" evidence="15">
    <location>
        <position position="594"/>
    </location>
    <ligand>
        <name>ATP</name>
        <dbReference type="ChEBI" id="CHEBI:30616"/>
    </ligand>
</feature>
<evidence type="ECO:0000256" key="14">
    <source>
        <dbReference type="ARBA" id="ARBA00023277"/>
    </source>
</evidence>
<dbReference type="HAMAP" id="MF_01987">
    <property type="entry name" value="Ribokinase"/>
    <property type="match status" value="1"/>
</dbReference>
<dbReference type="GO" id="GO:0046872">
    <property type="term" value="F:metal ion binding"/>
    <property type="evidence" value="ECO:0007669"/>
    <property type="project" value="UniProtKB-KW"/>
</dbReference>
<dbReference type="GO" id="GO:0003677">
    <property type="term" value="F:DNA binding"/>
    <property type="evidence" value="ECO:0007669"/>
    <property type="project" value="UniProtKB-KW"/>
</dbReference>
<dbReference type="Proteomes" id="UP000824133">
    <property type="component" value="Unassembled WGS sequence"/>
</dbReference>
<evidence type="ECO:0000256" key="6">
    <source>
        <dbReference type="ARBA" id="ARBA00022741"/>
    </source>
</evidence>
<feature type="binding site" evidence="15">
    <location>
        <begin position="361"/>
        <end position="365"/>
    </location>
    <ligand>
        <name>substrate</name>
    </ligand>
</feature>
<evidence type="ECO:0000256" key="9">
    <source>
        <dbReference type="ARBA" id="ARBA00022842"/>
    </source>
</evidence>
<comment type="catalytic activity">
    <reaction evidence="15">
        <text>D-ribose + ATP = D-ribose 5-phosphate + ADP + H(+)</text>
        <dbReference type="Rhea" id="RHEA:13697"/>
        <dbReference type="ChEBI" id="CHEBI:15378"/>
        <dbReference type="ChEBI" id="CHEBI:30616"/>
        <dbReference type="ChEBI" id="CHEBI:47013"/>
        <dbReference type="ChEBI" id="CHEBI:78346"/>
        <dbReference type="ChEBI" id="CHEBI:456216"/>
        <dbReference type="EC" id="2.7.1.15"/>
    </reaction>
</comment>
<dbReference type="Gene3D" id="3.40.50.2300">
    <property type="match status" value="2"/>
</dbReference>
<keyword evidence="11" id="KW-0805">Transcription regulation</keyword>
<feature type="domain" description="HTH lacI-type" evidence="16">
    <location>
        <begin position="1"/>
        <end position="56"/>
    </location>
</feature>
<dbReference type="Pfam" id="PF00356">
    <property type="entry name" value="LacI"/>
    <property type="match status" value="1"/>
</dbReference>
<keyword evidence="8 15" id="KW-0067">ATP-binding</keyword>
<feature type="binding site" evidence="15">
    <location>
        <position position="605"/>
    </location>
    <ligand>
        <name>K(+)</name>
        <dbReference type="ChEBI" id="CHEBI:29103"/>
    </ligand>
</feature>
<evidence type="ECO:0000259" key="16">
    <source>
        <dbReference type="PROSITE" id="PS50932"/>
    </source>
</evidence>
<dbReference type="AlphaFoldDB" id="A0A9D2CH57"/>
<evidence type="ECO:0000256" key="15">
    <source>
        <dbReference type="HAMAP-Rule" id="MF_01987"/>
    </source>
</evidence>
<keyword evidence="13" id="KW-0804">Transcription</keyword>
<reference evidence="17" key="1">
    <citation type="journal article" date="2021" name="PeerJ">
        <title>Extensive microbial diversity within the chicken gut microbiome revealed by metagenomics and culture.</title>
        <authorList>
            <person name="Gilroy R."/>
            <person name="Ravi A."/>
            <person name="Getino M."/>
            <person name="Pursley I."/>
            <person name="Horton D.L."/>
            <person name="Alikhan N.F."/>
            <person name="Baker D."/>
            <person name="Gharbi K."/>
            <person name="Hall N."/>
            <person name="Watson M."/>
            <person name="Adriaenssens E.M."/>
            <person name="Foster-Nyarko E."/>
            <person name="Jarju S."/>
            <person name="Secka A."/>
            <person name="Antonio M."/>
            <person name="Oren A."/>
            <person name="Chaudhuri R.R."/>
            <person name="La Ragione R."/>
            <person name="Hildebrand F."/>
            <person name="Pallen M.J."/>
        </authorList>
    </citation>
    <scope>NUCLEOTIDE SEQUENCE</scope>
    <source>
        <strain evidence="17">ChiHjej10B9-743</strain>
    </source>
</reference>
<dbReference type="InterPro" id="IPR002139">
    <property type="entry name" value="Ribo/fructo_kinase"/>
</dbReference>
<dbReference type="InterPro" id="IPR046335">
    <property type="entry name" value="LacI/GalR-like_sensor"/>
</dbReference>
<feature type="active site" description="Proton acceptor" evidence="15">
    <location>
        <position position="570"/>
    </location>
</feature>
<evidence type="ECO:0000256" key="13">
    <source>
        <dbReference type="ARBA" id="ARBA00023163"/>
    </source>
</evidence>
<dbReference type="PANTHER" id="PTHR10584:SF166">
    <property type="entry name" value="RIBOKINASE"/>
    <property type="match status" value="1"/>
</dbReference>
<feature type="binding site" evidence="15">
    <location>
        <position position="609"/>
    </location>
    <ligand>
        <name>K(+)</name>
        <dbReference type="ChEBI" id="CHEBI:29103"/>
    </ligand>
</feature>
<dbReference type="InterPro" id="IPR011877">
    <property type="entry name" value="Ribokinase"/>
</dbReference>
<comment type="subunit">
    <text evidence="15">Homodimer.</text>
</comment>
<sequence>MDIGDIAKLAGVSPSTVSKVINHKDASISASTRERVLKVVRDYHYTPYSRARANRDWLIGVIFRSPISLDSTLDGILSVAQQAGYATLVFDSNADLEQERKNIAAVKSAGAAGIIWEPVNENSLEDRASLETGDARVLTIGSYGGDQSLLLPYEVAAYDITNELVRRGHERIACLVTEGRRTRDFIKGFKRCLFENGLAFGGAQLFTEVSSELFTKVGTGEITGIVCSHYQIAATLYARLESLHYHAPDDVSIVSLRNDAGTSWIADTNDAISTYTIRNSDFGRIACGRLIDQIEGREQSEEFFQSFSLDNENSIGQPSAHQPKHAVVVGSINIDTRLSVPALPNTGTTVTTRTSLVYPGGKGANEAVGLAKLGHRVVLVGDVGVDSSSDMVYQVLEGYGVDTSGIYRKPGTETGRAYIFVDQQGESMIGILSGANASLQAHDVHAREELFEGAQYCLVQSEIPMEAVAAACDVARAHGSRVIFKPASCKSIPDEVISKVSVLVPNQTELEAICPEGSGLEERAELLLERGVEAVVVTLGAEGCYVHTATYRESFPAAPFESIDTTGAGDAFVSALAACLLDGDDLRLAVMKANYAAGFSTMREGVASSLIDRYTLERAFQGQ</sequence>
<evidence type="ECO:0000256" key="4">
    <source>
        <dbReference type="ARBA" id="ARBA00022679"/>
    </source>
</evidence>
<keyword evidence="5 15" id="KW-0479">Metal-binding</keyword>
<feature type="binding site" evidence="15">
    <location>
        <position position="600"/>
    </location>
    <ligand>
        <name>K(+)</name>
        <dbReference type="ChEBI" id="CHEBI:29103"/>
    </ligand>
</feature>
<dbReference type="InterPro" id="IPR002173">
    <property type="entry name" value="Carboh/pur_kinase_PfkB_CS"/>
</dbReference>
<comment type="activity regulation">
    <text evidence="15">Activated by a monovalent cation that binds near, but not in, the active site. The most likely occupant of the site in vivo is potassium. Ion binding induces a conformational change that may alter substrate affinity.</text>
</comment>
<evidence type="ECO:0000256" key="7">
    <source>
        <dbReference type="ARBA" id="ARBA00022777"/>
    </source>
</evidence>
<feature type="binding site" evidence="15">
    <location>
        <position position="566"/>
    </location>
    <ligand>
        <name>K(+)</name>
        <dbReference type="ChEBI" id="CHEBI:29103"/>
    </ligand>
</feature>
<dbReference type="PROSITE" id="PS00356">
    <property type="entry name" value="HTH_LACI_1"/>
    <property type="match status" value="1"/>
</dbReference>
<comment type="similarity">
    <text evidence="1">Belongs to the carbohydrate kinase pfkB family.</text>
</comment>
<feature type="binding site" evidence="15">
    <location>
        <begin position="538"/>
        <end position="543"/>
    </location>
    <ligand>
        <name>ATP</name>
        <dbReference type="ChEBI" id="CHEBI:30616"/>
    </ligand>
</feature>
<dbReference type="PRINTS" id="PR00990">
    <property type="entry name" value="RIBOKINASE"/>
</dbReference>
<dbReference type="PROSITE" id="PS00583">
    <property type="entry name" value="PFKB_KINASES_1"/>
    <property type="match status" value="1"/>
</dbReference>
<dbReference type="CDD" id="cd01174">
    <property type="entry name" value="ribokinase"/>
    <property type="match status" value="1"/>
</dbReference>
<evidence type="ECO:0000256" key="1">
    <source>
        <dbReference type="ARBA" id="ARBA00005380"/>
    </source>
</evidence>
<evidence type="ECO:0000313" key="17">
    <source>
        <dbReference type="EMBL" id="HIY78827.1"/>
    </source>
</evidence>
<dbReference type="PROSITE" id="PS50932">
    <property type="entry name" value="HTH_LACI_2"/>
    <property type="match status" value="1"/>
</dbReference>
<dbReference type="CDD" id="cd06267">
    <property type="entry name" value="PBP1_LacI_sugar_binding-like"/>
    <property type="match status" value="1"/>
</dbReference>
<dbReference type="EMBL" id="DXCP01000001">
    <property type="protein sequence ID" value="HIY78827.1"/>
    <property type="molecule type" value="Genomic_DNA"/>
</dbReference>
<reference evidence="17" key="2">
    <citation type="submission" date="2021-04" db="EMBL/GenBank/DDBJ databases">
        <authorList>
            <person name="Gilroy R."/>
        </authorList>
    </citation>
    <scope>NUCLEOTIDE SEQUENCE</scope>
    <source>
        <strain evidence="17">ChiHjej10B9-743</strain>
    </source>
</reference>
<feature type="binding site" evidence="15">
    <location>
        <position position="603"/>
    </location>
    <ligand>
        <name>K(+)</name>
        <dbReference type="ChEBI" id="CHEBI:29103"/>
    </ligand>
</feature>
<dbReference type="InterPro" id="IPR029056">
    <property type="entry name" value="Ribokinase-like"/>
</dbReference>
<dbReference type="Pfam" id="PF13377">
    <property type="entry name" value="Peripla_BP_3"/>
    <property type="match status" value="1"/>
</dbReference>
<feature type="binding site" evidence="15">
    <location>
        <begin position="569"/>
        <end position="570"/>
    </location>
    <ligand>
        <name>ATP</name>
        <dbReference type="ChEBI" id="CHEBI:30616"/>
    </ligand>
</feature>
<proteinExistence type="inferred from homology"/>
<keyword evidence="9 15" id="KW-0460">Magnesium</keyword>
<dbReference type="GO" id="GO:0004747">
    <property type="term" value="F:ribokinase activity"/>
    <property type="evidence" value="ECO:0007669"/>
    <property type="project" value="UniProtKB-UniRule"/>
</dbReference>
<feature type="binding site" evidence="15">
    <location>
        <begin position="333"/>
        <end position="335"/>
    </location>
    <ligand>
        <name>substrate</name>
    </ligand>
</feature>
<feature type="binding site" evidence="15">
    <location>
        <position position="462"/>
    </location>
    <ligand>
        <name>substrate</name>
    </ligand>
</feature>
<dbReference type="InterPro" id="IPR000843">
    <property type="entry name" value="HTH_LacI"/>
</dbReference>
<dbReference type="PANTHER" id="PTHR10584">
    <property type="entry name" value="SUGAR KINASE"/>
    <property type="match status" value="1"/>
</dbReference>
<gene>
    <name evidence="15" type="primary">rbsK</name>
    <name evidence="17" type="ORF">IAA42_00065</name>
</gene>
<dbReference type="GO" id="GO:0005737">
    <property type="term" value="C:cytoplasm"/>
    <property type="evidence" value="ECO:0007669"/>
    <property type="project" value="UniProtKB-SubCell"/>
</dbReference>
<dbReference type="Gene3D" id="1.10.260.40">
    <property type="entry name" value="lambda repressor-like DNA-binding domains"/>
    <property type="match status" value="1"/>
</dbReference>
<protein>
    <recommendedName>
        <fullName evidence="3 15">Ribokinase</fullName>
        <shortName evidence="15">RK</shortName>
        <ecNumber evidence="2 15">2.7.1.15</ecNumber>
    </recommendedName>
</protein>